<protein>
    <submittedName>
        <fullName evidence="1">Uncharacterized protein</fullName>
    </submittedName>
</protein>
<organism evidence="1 2">
    <name type="scientific">Brugia timori</name>
    <dbReference type="NCBI Taxonomy" id="42155"/>
    <lineage>
        <taxon>Eukaryota</taxon>
        <taxon>Metazoa</taxon>
        <taxon>Ecdysozoa</taxon>
        <taxon>Nematoda</taxon>
        <taxon>Chromadorea</taxon>
        <taxon>Rhabditida</taxon>
        <taxon>Spirurina</taxon>
        <taxon>Spiruromorpha</taxon>
        <taxon>Filarioidea</taxon>
        <taxon>Onchocercidae</taxon>
        <taxon>Brugia</taxon>
    </lineage>
</organism>
<evidence type="ECO:0000313" key="1">
    <source>
        <dbReference type="EMBL" id="VDO22586.1"/>
    </source>
</evidence>
<reference evidence="1 2" key="1">
    <citation type="submission" date="2018-11" db="EMBL/GenBank/DDBJ databases">
        <authorList>
            <consortium name="Pathogen Informatics"/>
        </authorList>
    </citation>
    <scope>NUCLEOTIDE SEQUENCE [LARGE SCALE GENOMIC DNA]</scope>
</reference>
<keyword evidence="2" id="KW-1185">Reference proteome</keyword>
<proteinExistence type="predicted"/>
<dbReference type="Proteomes" id="UP000280834">
    <property type="component" value="Unassembled WGS sequence"/>
</dbReference>
<dbReference type="AlphaFoldDB" id="A0A3P7TM69"/>
<dbReference type="EMBL" id="UZAG01015695">
    <property type="protein sequence ID" value="VDO22586.1"/>
    <property type="molecule type" value="Genomic_DNA"/>
</dbReference>
<gene>
    <name evidence="1" type="ORF">BTMF_LOCUS6748</name>
</gene>
<sequence>MWSRESKVKREEALSISLQRSSMTADVIDATANFTLEDCKSSKNRTTSRRICKSRQ</sequence>
<name>A0A3P7TM69_9BILA</name>
<evidence type="ECO:0000313" key="2">
    <source>
        <dbReference type="Proteomes" id="UP000280834"/>
    </source>
</evidence>
<accession>A0A3P7TM69</accession>